<evidence type="ECO:0000313" key="1">
    <source>
        <dbReference type="EMBL" id="GAA3592591.1"/>
    </source>
</evidence>
<evidence type="ECO:0000313" key="2">
    <source>
        <dbReference type="Proteomes" id="UP001500707"/>
    </source>
</evidence>
<comment type="caution">
    <text evidence="1">The sequence shown here is derived from an EMBL/GenBank/DDBJ whole genome shotgun (WGS) entry which is preliminary data.</text>
</comment>
<name>A0ABP6YWP9_9ACTN</name>
<dbReference type="Proteomes" id="UP001500707">
    <property type="component" value="Unassembled WGS sequence"/>
</dbReference>
<organism evidence="1 2">
    <name type="scientific">Streptomyces osmaniensis</name>
    <dbReference type="NCBI Taxonomy" id="593134"/>
    <lineage>
        <taxon>Bacteria</taxon>
        <taxon>Bacillati</taxon>
        <taxon>Actinomycetota</taxon>
        <taxon>Actinomycetes</taxon>
        <taxon>Kitasatosporales</taxon>
        <taxon>Streptomycetaceae</taxon>
        <taxon>Streptomyces</taxon>
    </lineage>
</organism>
<keyword evidence="2" id="KW-1185">Reference proteome</keyword>
<dbReference type="EMBL" id="BAABCE010000029">
    <property type="protein sequence ID" value="GAA3592591.1"/>
    <property type="molecule type" value="Genomic_DNA"/>
</dbReference>
<proteinExistence type="predicted"/>
<sequence>MAEKFTFTRNTGSIGYRVLDPQDRATCYGIVWHDIEGVCHWVAEYPGSHPGSGGGIPGFTSREWAARFLRHYRKPEPSGRP</sequence>
<reference evidence="2" key="1">
    <citation type="journal article" date="2019" name="Int. J. Syst. Evol. Microbiol.">
        <title>The Global Catalogue of Microorganisms (GCM) 10K type strain sequencing project: providing services to taxonomists for standard genome sequencing and annotation.</title>
        <authorList>
            <consortium name="The Broad Institute Genomics Platform"/>
            <consortium name="The Broad Institute Genome Sequencing Center for Infectious Disease"/>
            <person name="Wu L."/>
            <person name="Ma J."/>
        </authorList>
    </citation>
    <scope>NUCLEOTIDE SEQUENCE [LARGE SCALE GENOMIC DNA]</scope>
    <source>
        <strain evidence="2">JCM 17656</strain>
    </source>
</reference>
<gene>
    <name evidence="1" type="ORF">GCM10022295_87730</name>
</gene>
<dbReference type="RefSeq" id="WP_346186506.1">
    <property type="nucleotide sequence ID" value="NZ_BAABCE010000029.1"/>
</dbReference>
<protein>
    <submittedName>
        <fullName evidence="1">Uncharacterized protein</fullName>
    </submittedName>
</protein>
<accession>A0ABP6YWP9</accession>